<evidence type="ECO:0000313" key="2">
    <source>
        <dbReference type="EMBL" id="AFZ06789.1"/>
    </source>
</evidence>
<dbReference type="Pfam" id="PF07592">
    <property type="entry name" value="DDE_Tnp_ISAZ013"/>
    <property type="match status" value="1"/>
</dbReference>
<feature type="region of interest" description="Disordered" evidence="1">
    <location>
        <begin position="64"/>
        <end position="84"/>
    </location>
</feature>
<dbReference type="PATRIC" id="fig|179408.3.peg.2863"/>
<proteinExistence type="predicted"/>
<sequence length="401" mass="45922">MCYSDEITDLMRKHYQSLSEKDQRKYAAIEAVKQGRGGIIYIARVLGVNRNTIAKGIKELKSESDTTCNQQRIRRRGGGRKTRESEIPDLNERFLEVLKNHTAGDPMSEKIKWTNLTQQQIVEGLKAQEIIVSTTVVQKLLKKHGYVKRQAQKKQTTGVTKNRNEQFENLARITAEYELQGNPIVSMDTKKKEFIGNLYRAGSLYTTEAITTFDHDFWSLAEGKVVPHGIYDLQHNRGYLNLGISKDTSEFACESIKLWWVNYGKFIYPQADSILIKCDGGGSNNSNHHIFKSDLQKLVDELGIEIRIAHYPPYTSKYNPIEHRLFPHVTRACQGVIFTSLELVKKLMAKTHTKTGLSVVVNVIDKIYETGRKVAKGFKETMKIIFDEYLPKWNYRAVPTI</sequence>
<evidence type="ECO:0000313" key="3">
    <source>
        <dbReference type="Proteomes" id="UP000010478"/>
    </source>
</evidence>
<dbReference type="InterPro" id="IPR011518">
    <property type="entry name" value="Transposase_36"/>
</dbReference>
<dbReference type="HOGENOM" id="CLU_024793_0_0_3"/>
<dbReference type="EMBL" id="CP003614">
    <property type="protein sequence ID" value="AFZ06789.1"/>
    <property type="molecule type" value="Genomic_DNA"/>
</dbReference>
<dbReference type="AlphaFoldDB" id="K9VGZ0"/>
<evidence type="ECO:0000256" key="1">
    <source>
        <dbReference type="SAM" id="MobiDB-lite"/>
    </source>
</evidence>
<name>K9VGZ0_9CYAN</name>
<dbReference type="NCBIfam" id="NF033519">
    <property type="entry name" value="transpos_ISAzo13"/>
    <property type="match status" value="1"/>
</dbReference>
<dbReference type="RefSeq" id="WP_015176087.1">
    <property type="nucleotide sequence ID" value="NC_019729.1"/>
</dbReference>
<organism evidence="2 3">
    <name type="scientific">Phormidium nigroviride PCC 7112</name>
    <dbReference type="NCBI Taxonomy" id="179408"/>
    <lineage>
        <taxon>Bacteria</taxon>
        <taxon>Bacillati</taxon>
        <taxon>Cyanobacteriota</taxon>
        <taxon>Cyanophyceae</taxon>
        <taxon>Oscillatoriophycideae</taxon>
        <taxon>Oscillatoriales</taxon>
        <taxon>Oscillatoriaceae</taxon>
        <taxon>Phormidium</taxon>
    </lineage>
</organism>
<dbReference type="KEGG" id="oni:Osc7112_2341"/>
<keyword evidence="3" id="KW-1185">Reference proteome</keyword>
<dbReference type="Proteomes" id="UP000010478">
    <property type="component" value="Chromosome"/>
</dbReference>
<accession>K9VGZ0</accession>
<reference evidence="2 3" key="1">
    <citation type="submission" date="2012-05" db="EMBL/GenBank/DDBJ databases">
        <title>Finished chromosome of genome of Oscillatoria sp. PCC 7112.</title>
        <authorList>
            <consortium name="US DOE Joint Genome Institute"/>
            <person name="Gugger M."/>
            <person name="Coursin T."/>
            <person name="Rippka R."/>
            <person name="Tandeau De Marsac N."/>
            <person name="Huntemann M."/>
            <person name="Wei C.-L."/>
            <person name="Han J."/>
            <person name="Detter J.C."/>
            <person name="Han C."/>
            <person name="Tapia R."/>
            <person name="Davenport K."/>
            <person name="Daligault H."/>
            <person name="Erkkila T."/>
            <person name="Gu W."/>
            <person name="Munk A.C.C."/>
            <person name="Teshima H."/>
            <person name="Xu Y."/>
            <person name="Chain P."/>
            <person name="Chen A."/>
            <person name="Krypides N."/>
            <person name="Mavromatis K."/>
            <person name="Markowitz V."/>
            <person name="Szeto E."/>
            <person name="Ivanova N."/>
            <person name="Mikhailova N."/>
            <person name="Ovchinnikova G."/>
            <person name="Pagani I."/>
            <person name="Pati A."/>
            <person name="Goodwin L."/>
            <person name="Peters L."/>
            <person name="Pitluck S."/>
            <person name="Woyke T."/>
            <person name="Kerfeld C."/>
        </authorList>
    </citation>
    <scope>NUCLEOTIDE SEQUENCE [LARGE SCALE GENOMIC DNA]</scope>
    <source>
        <strain evidence="2 3">PCC 7112</strain>
    </source>
</reference>
<dbReference type="eggNOG" id="COG3335">
    <property type="taxonomic scope" value="Bacteria"/>
</dbReference>
<gene>
    <name evidence="2" type="ORF">Osc7112_2341</name>
</gene>
<protein>
    <submittedName>
        <fullName evidence="2">Rhodopirellula transposase family protein</fullName>
    </submittedName>
</protein>